<dbReference type="PANTHER" id="PTHR28586">
    <property type="entry name" value="PROTEIN PAXX"/>
    <property type="match status" value="1"/>
</dbReference>
<dbReference type="Pfam" id="PF15384">
    <property type="entry name" value="PAXX"/>
    <property type="match status" value="1"/>
</dbReference>
<evidence type="ECO:0000313" key="1">
    <source>
        <dbReference type="EMBL" id="CAH2316870.1"/>
    </source>
</evidence>
<dbReference type="EMBL" id="OW240920">
    <property type="protein sequence ID" value="CAH2316870.1"/>
    <property type="molecule type" value="Genomic_DNA"/>
</dbReference>
<gene>
    <name evidence="1" type="ORF">PECUL_23A006795</name>
</gene>
<name>A0AAD1T7I7_PELCU</name>
<accession>A0AAD1T7I7</accession>
<dbReference type="GO" id="GO:0035861">
    <property type="term" value="C:site of double-strand break"/>
    <property type="evidence" value="ECO:0007669"/>
    <property type="project" value="TreeGrafter"/>
</dbReference>
<organism evidence="1 2">
    <name type="scientific">Pelobates cultripes</name>
    <name type="common">Western spadefoot toad</name>
    <dbReference type="NCBI Taxonomy" id="61616"/>
    <lineage>
        <taxon>Eukaryota</taxon>
        <taxon>Metazoa</taxon>
        <taxon>Chordata</taxon>
        <taxon>Craniata</taxon>
        <taxon>Vertebrata</taxon>
        <taxon>Euteleostomi</taxon>
        <taxon>Amphibia</taxon>
        <taxon>Batrachia</taxon>
        <taxon>Anura</taxon>
        <taxon>Pelobatoidea</taxon>
        <taxon>Pelobatidae</taxon>
        <taxon>Pelobates</taxon>
    </lineage>
</organism>
<proteinExistence type="predicted"/>
<dbReference type="GO" id="GO:0005634">
    <property type="term" value="C:nucleus"/>
    <property type="evidence" value="ECO:0007669"/>
    <property type="project" value="TreeGrafter"/>
</dbReference>
<keyword evidence="2" id="KW-1185">Reference proteome</keyword>
<dbReference type="InterPro" id="IPR054134">
    <property type="entry name" value="PAXX_N"/>
</dbReference>
<dbReference type="InterPro" id="IPR027873">
    <property type="entry name" value="PAXX"/>
</dbReference>
<protein>
    <submittedName>
        <fullName evidence="1">PAXX isoform X1</fullName>
    </submittedName>
</protein>
<dbReference type="GO" id="GO:0070419">
    <property type="term" value="C:nonhomologous end joining complex"/>
    <property type="evidence" value="ECO:0007669"/>
    <property type="project" value="TreeGrafter"/>
</dbReference>
<dbReference type="Proteomes" id="UP001295444">
    <property type="component" value="Chromosome 09"/>
</dbReference>
<sequence length="203" mass="22506">MDSKRQSHVTLCSLRHDGQRYLCHGRQQSQETGSLDLFVTNGIDVWKADVTKEAQEQWNTASTLSNSSDGLESLREVLGRTPPLLDVQGSLVTLTLQLISGNVILDLFKLPISETRMHLQTLVFSLADQLTDMEKLQRAEGSVTTSVSPVKPALRNNFMHIPDVEVRRRCYGVPTKKRLPGESLVNPGCKSKKAATGVDFDES</sequence>
<dbReference type="AlphaFoldDB" id="A0AAD1T7I7"/>
<dbReference type="PANTHER" id="PTHR28586:SF1">
    <property type="entry name" value="PROTEIN PAXX"/>
    <property type="match status" value="1"/>
</dbReference>
<dbReference type="CDD" id="cd22286">
    <property type="entry name" value="HD_PAXX_N"/>
    <property type="match status" value="1"/>
</dbReference>
<dbReference type="GO" id="GO:0060090">
    <property type="term" value="F:molecular adaptor activity"/>
    <property type="evidence" value="ECO:0007669"/>
    <property type="project" value="TreeGrafter"/>
</dbReference>
<reference evidence="1" key="1">
    <citation type="submission" date="2022-03" db="EMBL/GenBank/DDBJ databases">
        <authorList>
            <person name="Alioto T."/>
            <person name="Alioto T."/>
            <person name="Gomez Garrido J."/>
        </authorList>
    </citation>
    <scope>NUCLEOTIDE SEQUENCE</scope>
</reference>
<evidence type="ECO:0000313" key="2">
    <source>
        <dbReference type="Proteomes" id="UP001295444"/>
    </source>
</evidence>
<dbReference type="GO" id="GO:0006303">
    <property type="term" value="P:double-strand break repair via nonhomologous end joining"/>
    <property type="evidence" value="ECO:0007669"/>
    <property type="project" value="InterPro"/>
</dbReference>